<dbReference type="GO" id="GO:0004960">
    <property type="term" value="F:thromboxane receptor activity"/>
    <property type="evidence" value="ECO:0007669"/>
    <property type="project" value="InterPro"/>
</dbReference>
<dbReference type="GO" id="GO:0007189">
    <property type="term" value="P:adenylate cyclase-activating G protein-coupled receptor signaling pathway"/>
    <property type="evidence" value="ECO:0007669"/>
    <property type="project" value="TreeGrafter"/>
</dbReference>
<dbReference type="GO" id="GO:0007204">
    <property type="term" value="P:positive regulation of cytosolic calcium ion concentration"/>
    <property type="evidence" value="ECO:0007669"/>
    <property type="project" value="TreeGrafter"/>
</dbReference>
<proteinExistence type="inferred from homology"/>
<dbReference type="Pfam" id="PF00001">
    <property type="entry name" value="7tm_1"/>
    <property type="match status" value="1"/>
</dbReference>
<evidence type="ECO:0000313" key="19">
    <source>
        <dbReference type="RefSeq" id="XP_012677052.2"/>
    </source>
</evidence>
<dbReference type="CTD" id="5737"/>
<keyword evidence="7 14" id="KW-0297">G-protein coupled receptor</keyword>
<feature type="transmembrane region" description="Helical" evidence="16">
    <location>
        <begin position="27"/>
        <end position="51"/>
    </location>
</feature>
<dbReference type="FunFam" id="1.20.1070.10:FF:000163">
    <property type="entry name" value="Thromboxane A2 receptor"/>
    <property type="match status" value="1"/>
</dbReference>
<dbReference type="PROSITE" id="PS50262">
    <property type="entry name" value="G_PROTEIN_RECEP_F1_2"/>
    <property type="match status" value="1"/>
</dbReference>
<reference evidence="19" key="1">
    <citation type="submission" date="2025-08" db="UniProtKB">
        <authorList>
            <consortium name="RefSeq"/>
        </authorList>
    </citation>
    <scope>IDENTIFICATION</scope>
</reference>
<dbReference type="Proteomes" id="UP000515152">
    <property type="component" value="Chromosome 10"/>
</dbReference>
<keyword evidence="10 14" id="KW-0675">Receptor</keyword>
<evidence type="ECO:0000256" key="5">
    <source>
        <dbReference type="ARBA" id="ARBA00022692"/>
    </source>
</evidence>
<feature type="transmembrane region" description="Helical" evidence="16">
    <location>
        <begin position="202"/>
        <end position="227"/>
    </location>
</feature>
<evidence type="ECO:0000256" key="16">
    <source>
        <dbReference type="SAM" id="Phobius"/>
    </source>
</evidence>
<dbReference type="GO" id="GO:0004958">
    <property type="term" value="F:prostaglandin F receptor activity"/>
    <property type="evidence" value="ECO:0007669"/>
    <property type="project" value="TreeGrafter"/>
</dbReference>
<evidence type="ECO:0000256" key="14">
    <source>
        <dbReference type="RuleBase" id="RU000688"/>
    </source>
</evidence>
<keyword evidence="8 16" id="KW-0472">Membrane</keyword>
<dbReference type="PANTHER" id="PTHR11866">
    <property type="entry name" value="G-PROTEIN COUPLED RECEPTOR FAMILY 1 MEMBER"/>
    <property type="match status" value="1"/>
</dbReference>
<feature type="transmembrane region" description="Helical" evidence="16">
    <location>
        <begin position="63"/>
        <end position="89"/>
    </location>
</feature>
<feature type="domain" description="G-protein coupled receptors family 1 profile" evidence="17">
    <location>
        <begin position="42"/>
        <end position="308"/>
    </location>
</feature>
<dbReference type="KEGG" id="char:105895032"/>
<accession>A0A6P3VPW0</accession>
<feature type="transmembrane region" description="Helical" evidence="16">
    <location>
        <begin position="109"/>
        <end position="130"/>
    </location>
</feature>
<keyword evidence="6 16" id="KW-1133">Transmembrane helix</keyword>
<keyword evidence="5 14" id="KW-0812">Transmembrane</keyword>
<evidence type="ECO:0000256" key="12">
    <source>
        <dbReference type="ARBA" id="ARBA00023224"/>
    </source>
</evidence>
<dbReference type="PROSITE" id="PS00237">
    <property type="entry name" value="G_PROTEIN_RECEP_F1_1"/>
    <property type="match status" value="1"/>
</dbReference>
<evidence type="ECO:0000256" key="9">
    <source>
        <dbReference type="ARBA" id="ARBA00023157"/>
    </source>
</evidence>
<evidence type="ECO:0000313" key="18">
    <source>
        <dbReference type="Proteomes" id="UP000515152"/>
    </source>
</evidence>
<keyword evidence="11" id="KW-0325">Glycoprotein</keyword>
<dbReference type="GO" id="GO:0006954">
    <property type="term" value="P:inflammatory response"/>
    <property type="evidence" value="ECO:0007669"/>
    <property type="project" value="TreeGrafter"/>
</dbReference>
<keyword evidence="9" id="KW-1015">Disulfide bond</keyword>
<dbReference type="PRINTS" id="PR00237">
    <property type="entry name" value="GPCRRHODOPSN"/>
</dbReference>
<dbReference type="RefSeq" id="XP_012677052.2">
    <property type="nucleotide sequence ID" value="XM_012821598.2"/>
</dbReference>
<dbReference type="AlphaFoldDB" id="A0A6P3VPW0"/>
<dbReference type="PRINTS" id="PR00429">
    <property type="entry name" value="THROMBOXANER"/>
</dbReference>
<dbReference type="OrthoDB" id="8949984at2759"/>
<feature type="transmembrane region" description="Helical" evidence="16">
    <location>
        <begin position="253"/>
        <end position="279"/>
    </location>
</feature>
<keyword evidence="12 14" id="KW-0807">Transducer</keyword>
<dbReference type="GeneID" id="105895032"/>
<dbReference type="PRINTS" id="PR01788">
    <property type="entry name" value="PROSTANOIDR"/>
</dbReference>
<gene>
    <name evidence="19" type="primary">ptgfr</name>
</gene>
<keyword evidence="4" id="KW-0597">Phosphoprotein</keyword>
<sequence>MIQNRSSETGCLSGGSTSNGTRSQAEVAVISSVISMSVGILSNTLALFILVKAYKRFRLKSKACFLLFASGLVVTDCLGHLINGSLVFYVYGYSKDWEAFDPKRILCGVFGASMVFFGLSPLLLGGVMAVERYLGVTHPFFHAAFIASHHMKTLMGSTWLLALFVALLPILLRRPYQVQCSRSWCFFRMVGERDWLDALSPVLFSTLGLLALLVSIVCNTMTGFALLQSRQHSHRDRPRHHHRKSSGHHSEMICQLLVIMIVSCVCWGPFLVNVIILSINDQDQRAYTRMLLTVRIATWNQILDPWVYILLRKAVLRKLFLVTHRCCGSHPQRLYTWRCETLMRSVEISTSVISRPESLCPDEGAIPESDTQSAVNPENRI</sequence>
<evidence type="ECO:0000256" key="13">
    <source>
        <dbReference type="ARBA" id="ARBA00029815"/>
    </source>
</evidence>
<feature type="region of interest" description="Disordered" evidence="15">
    <location>
        <begin position="1"/>
        <end position="20"/>
    </location>
</feature>
<dbReference type="PANTHER" id="PTHR11866:SF4">
    <property type="entry name" value="PROSTAGLANDIN F2-ALPHA RECEPTOR"/>
    <property type="match status" value="1"/>
</dbReference>
<dbReference type="SUPFAM" id="SSF81321">
    <property type="entry name" value="Family A G protein-coupled receptor-like"/>
    <property type="match status" value="1"/>
</dbReference>
<dbReference type="InterPro" id="IPR008365">
    <property type="entry name" value="Prostanoid_rcpt"/>
</dbReference>
<evidence type="ECO:0000259" key="17">
    <source>
        <dbReference type="PROSITE" id="PS50262"/>
    </source>
</evidence>
<evidence type="ECO:0000256" key="15">
    <source>
        <dbReference type="SAM" id="MobiDB-lite"/>
    </source>
</evidence>
<evidence type="ECO:0000256" key="11">
    <source>
        <dbReference type="ARBA" id="ARBA00023180"/>
    </source>
</evidence>
<feature type="transmembrane region" description="Helical" evidence="16">
    <location>
        <begin position="151"/>
        <end position="172"/>
    </location>
</feature>
<feature type="compositionally biased region" description="Polar residues" evidence="15">
    <location>
        <begin position="369"/>
        <end position="381"/>
    </location>
</feature>
<name>A0A6P3VPW0_CLUHA</name>
<protein>
    <recommendedName>
        <fullName evidence="2">Thromboxane A2 receptor</fullName>
    </recommendedName>
    <alternativeName>
        <fullName evidence="13">Prostanoid TP receptor</fullName>
    </alternativeName>
</protein>
<dbReference type="GO" id="GO:0005886">
    <property type="term" value="C:plasma membrane"/>
    <property type="evidence" value="ECO:0007669"/>
    <property type="project" value="UniProtKB-SubCell"/>
</dbReference>
<keyword evidence="3" id="KW-1003">Cell membrane</keyword>
<evidence type="ECO:0000256" key="4">
    <source>
        <dbReference type="ARBA" id="ARBA00022553"/>
    </source>
</evidence>
<evidence type="ECO:0000256" key="3">
    <source>
        <dbReference type="ARBA" id="ARBA00022475"/>
    </source>
</evidence>
<feature type="region of interest" description="Disordered" evidence="15">
    <location>
        <begin position="362"/>
        <end position="381"/>
    </location>
</feature>
<evidence type="ECO:0000256" key="6">
    <source>
        <dbReference type="ARBA" id="ARBA00022989"/>
    </source>
</evidence>
<evidence type="ECO:0000256" key="1">
    <source>
        <dbReference type="ARBA" id="ARBA00004651"/>
    </source>
</evidence>
<dbReference type="InterPro" id="IPR017452">
    <property type="entry name" value="GPCR_Rhodpsn_7TM"/>
</dbReference>
<dbReference type="InterPro" id="IPR001105">
    <property type="entry name" value="Thbox_rcpt"/>
</dbReference>
<evidence type="ECO:0000256" key="8">
    <source>
        <dbReference type="ARBA" id="ARBA00023136"/>
    </source>
</evidence>
<comment type="subcellular location">
    <subcellularLocation>
        <location evidence="1">Cell membrane</location>
        <topology evidence="1">Multi-pass membrane protein</topology>
    </subcellularLocation>
</comment>
<dbReference type="InterPro" id="IPR000276">
    <property type="entry name" value="GPCR_Rhodpsn"/>
</dbReference>
<comment type="similarity">
    <text evidence="14">Belongs to the G-protein coupled receptor 1 family.</text>
</comment>
<dbReference type="Gene3D" id="1.20.1070.10">
    <property type="entry name" value="Rhodopsin 7-helix transmembrane proteins"/>
    <property type="match status" value="1"/>
</dbReference>
<evidence type="ECO:0000256" key="2">
    <source>
        <dbReference type="ARBA" id="ARBA00017628"/>
    </source>
</evidence>
<evidence type="ECO:0000256" key="10">
    <source>
        <dbReference type="ARBA" id="ARBA00023170"/>
    </source>
</evidence>
<evidence type="ECO:0000256" key="7">
    <source>
        <dbReference type="ARBA" id="ARBA00023040"/>
    </source>
</evidence>
<keyword evidence="18" id="KW-1185">Reference proteome</keyword>
<organism evidence="18 19">
    <name type="scientific">Clupea harengus</name>
    <name type="common">Atlantic herring</name>
    <dbReference type="NCBI Taxonomy" id="7950"/>
    <lineage>
        <taxon>Eukaryota</taxon>
        <taxon>Metazoa</taxon>
        <taxon>Chordata</taxon>
        <taxon>Craniata</taxon>
        <taxon>Vertebrata</taxon>
        <taxon>Euteleostomi</taxon>
        <taxon>Actinopterygii</taxon>
        <taxon>Neopterygii</taxon>
        <taxon>Teleostei</taxon>
        <taxon>Clupei</taxon>
        <taxon>Clupeiformes</taxon>
        <taxon>Clupeoidei</taxon>
        <taxon>Clupeidae</taxon>
        <taxon>Clupea</taxon>
    </lineage>
</organism>